<organism evidence="1">
    <name type="scientific">Solibacter usitatus (strain Ellin6076)</name>
    <dbReference type="NCBI Taxonomy" id="234267"/>
    <lineage>
        <taxon>Bacteria</taxon>
        <taxon>Pseudomonadati</taxon>
        <taxon>Acidobacteriota</taxon>
        <taxon>Terriglobia</taxon>
        <taxon>Bryobacterales</taxon>
        <taxon>Solibacteraceae</taxon>
        <taxon>Candidatus Solibacter</taxon>
    </lineage>
</organism>
<dbReference type="eggNOG" id="ENOG502ZDEJ">
    <property type="taxonomic scope" value="Bacteria"/>
</dbReference>
<dbReference type="AlphaFoldDB" id="Q029B6"/>
<dbReference type="HOGENOM" id="CLU_603949_0_0_0"/>
<dbReference type="SUPFAM" id="SSF56925">
    <property type="entry name" value="OMPA-like"/>
    <property type="match status" value="1"/>
</dbReference>
<accession>Q029B6</accession>
<dbReference type="STRING" id="234267.Acid_1382"/>
<protein>
    <recommendedName>
        <fullName evidence="2">DUF3943 domain-containing protein</fullName>
    </recommendedName>
</protein>
<gene>
    <name evidence="1" type="ordered locus">Acid_1382</name>
</gene>
<name>Q029B6_SOLUE</name>
<proteinExistence type="predicted"/>
<dbReference type="Gene3D" id="2.40.160.20">
    <property type="match status" value="1"/>
</dbReference>
<dbReference type="InParanoid" id="Q029B6"/>
<dbReference type="EMBL" id="CP000473">
    <property type="protein sequence ID" value="ABJ82375.1"/>
    <property type="molecule type" value="Genomic_DNA"/>
</dbReference>
<dbReference type="KEGG" id="sus:Acid_1382"/>
<evidence type="ECO:0000313" key="1">
    <source>
        <dbReference type="EMBL" id="ABJ82375.1"/>
    </source>
</evidence>
<reference evidence="1" key="1">
    <citation type="submission" date="2006-10" db="EMBL/GenBank/DDBJ databases">
        <title>Complete sequence of Solibacter usitatus Ellin6076.</title>
        <authorList>
            <consortium name="US DOE Joint Genome Institute"/>
            <person name="Copeland A."/>
            <person name="Lucas S."/>
            <person name="Lapidus A."/>
            <person name="Barry K."/>
            <person name="Detter J.C."/>
            <person name="Glavina del Rio T."/>
            <person name="Hammon N."/>
            <person name="Israni S."/>
            <person name="Dalin E."/>
            <person name="Tice H."/>
            <person name="Pitluck S."/>
            <person name="Thompson L.S."/>
            <person name="Brettin T."/>
            <person name="Bruce D."/>
            <person name="Han C."/>
            <person name="Tapia R."/>
            <person name="Gilna P."/>
            <person name="Schmutz J."/>
            <person name="Larimer F."/>
            <person name="Land M."/>
            <person name="Hauser L."/>
            <person name="Kyrpides N."/>
            <person name="Mikhailova N."/>
            <person name="Janssen P.H."/>
            <person name="Kuske C.R."/>
            <person name="Richardson P."/>
        </authorList>
    </citation>
    <scope>NUCLEOTIDE SEQUENCE</scope>
    <source>
        <strain evidence="1">Ellin6076</strain>
    </source>
</reference>
<dbReference type="InterPro" id="IPR011250">
    <property type="entry name" value="OMP/PagP_B-barrel"/>
</dbReference>
<evidence type="ECO:0008006" key="2">
    <source>
        <dbReference type="Google" id="ProtNLM"/>
    </source>
</evidence>
<sequence>MLSEIIISCFTVFSYPGDGPQPKPPLFAPLPTAPSPPVAALRPPAPAHVDWTGVGESSFRLLAVMHGFRWLTEAGTRASGVGLGSGYTRSVFNLYGWADGDPFYVNYVGHPMQGAVAGRIWQLHDPRYRKTEFGRTRAYWKGKLRAAAFAWAFSEQFEMGLLSEASIGHIQRDFPQQGFVDHVVTPTIGLSWMIAEDALDRYLVRPIEDRTANPWVRMLARTFLSPSRSFANLMDLKLPWYRDSRAGIQSYMPTVAPVSSEPATRGSFPAVAPLEFTLSPSWRQFGGTPCVGGGAEAAYRVAPDWQIALTVNGCKMISLPENTSGDALLFQLGPRWTPAPAGKWSPYAHLLVGGIKATQERLDPALKRVTLEANKDLDPMLDYTLHGQYTTADETSAFAVTAGMGVDYKLNSALAIRVANFEYLRTGARNLGGVAYNNGFQMTTGMVLRLGTW</sequence>